<sequence>MITIRFLFILNIFTMLETSFGLNFFLKTPRNESPDGIRHIYMRITVNRQPRDIATKRAWHPSKWNIRAGRATGNKEDSKELNSYLDSLSAKVFQAKKLLLETDKEVTADAIKNLLLGKDEDRRTILTIFKEHNDQIAALVGADFAAGTLERYETSLKHTREYIKWKYNEEDFDIKKLDFEFISQFEFWFKAKKKISHNTTMKYLANFKKIVLLCVKRGWLLRDPFYAFKFSKREVDRQALTESELKKVWDKEVGDGRLAYVKDIFLFCCYTGLAYADVYKLKRTEIVEGIDGGKWITTKRQKTDTPSRIPLLPMALEIMEKYEDHPQCENENRVLPVLSNQKMNSYLKEIADLCGIKKNITFHLARHTFATTVTLTNGVPIESVSKMLGHRNIKTTQQYAKIVDRKISDDMARLKDILQR</sequence>
<reference evidence="5 6" key="1">
    <citation type="submission" date="2021-04" db="EMBL/GenBank/DDBJ databases">
        <authorList>
            <person name="Rodrigo-Torres L."/>
            <person name="Arahal R. D."/>
            <person name="Lucena T."/>
        </authorList>
    </citation>
    <scope>NUCLEOTIDE SEQUENCE [LARGE SCALE GENOMIC DNA]</scope>
    <source>
        <strain evidence="5 6">CECT 9623</strain>
    </source>
</reference>
<feature type="domain" description="Tyr recombinase" evidence="4">
    <location>
        <begin position="235"/>
        <end position="416"/>
    </location>
</feature>
<dbReference type="Proteomes" id="UP000679725">
    <property type="component" value="Unassembled WGS sequence"/>
</dbReference>
<dbReference type="Gene3D" id="1.10.150.130">
    <property type="match status" value="1"/>
</dbReference>
<keyword evidence="6" id="KW-1185">Reference proteome</keyword>
<dbReference type="CDD" id="cd01185">
    <property type="entry name" value="INTN1_C_like"/>
    <property type="match status" value="1"/>
</dbReference>
<dbReference type="InterPro" id="IPR013762">
    <property type="entry name" value="Integrase-like_cat_sf"/>
</dbReference>
<dbReference type="Pfam" id="PF00589">
    <property type="entry name" value="Phage_integrase"/>
    <property type="match status" value="1"/>
</dbReference>
<dbReference type="Pfam" id="PF17293">
    <property type="entry name" value="Arm-DNA-bind_5"/>
    <property type="match status" value="1"/>
</dbReference>
<dbReference type="SUPFAM" id="SSF56349">
    <property type="entry name" value="DNA breaking-rejoining enzymes"/>
    <property type="match status" value="1"/>
</dbReference>
<keyword evidence="3" id="KW-0233">DNA recombination</keyword>
<evidence type="ECO:0000259" key="4">
    <source>
        <dbReference type="PROSITE" id="PS51898"/>
    </source>
</evidence>
<dbReference type="Pfam" id="PF13102">
    <property type="entry name" value="Phage_int_SAM_5"/>
    <property type="match status" value="1"/>
</dbReference>
<dbReference type="InterPro" id="IPR050090">
    <property type="entry name" value="Tyrosine_recombinase_XerCD"/>
</dbReference>
<name>A0ABN7RFZ1_9BACT</name>
<organism evidence="5 6">
    <name type="scientific">Dyadobacter linearis</name>
    <dbReference type="NCBI Taxonomy" id="2823330"/>
    <lineage>
        <taxon>Bacteria</taxon>
        <taxon>Pseudomonadati</taxon>
        <taxon>Bacteroidota</taxon>
        <taxon>Cytophagia</taxon>
        <taxon>Cytophagales</taxon>
        <taxon>Spirosomataceae</taxon>
        <taxon>Dyadobacter</taxon>
    </lineage>
</organism>
<dbReference type="InterPro" id="IPR025269">
    <property type="entry name" value="SAM-like_dom"/>
</dbReference>
<dbReference type="InterPro" id="IPR010998">
    <property type="entry name" value="Integrase_recombinase_N"/>
</dbReference>
<dbReference type="PANTHER" id="PTHR30349">
    <property type="entry name" value="PHAGE INTEGRASE-RELATED"/>
    <property type="match status" value="1"/>
</dbReference>
<accession>A0ABN7RFZ1</accession>
<dbReference type="EMBL" id="CAJRAU010000007">
    <property type="protein sequence ID" value="CAG5072931.1"/>
    <property type="molecule type" value="Genomic_DNA"/>
</dbReference>
<dbReference type="InterPro" id="IPR011010">
    <property type="entry name" value="DNA_brk_join_enz"/>
</dbReference>
<evidence type="ECO:0000256" key="1">
    <source>
        <dbReference type="ARBA" id="ARBA00008857"/>
    </source>
</evidence>
<comment type="caution">
    <text evidence="5">The sequence shown here is derived from an EMBL/GenBank/DDBJ whole genome shotgun (WGS) entry which is preliminary data.</text>
</comment>
<comment type="similarity">
    <text evidence="1">Belongs to the 'phage' integrase family.</text>
</comment>
<evidence type="ECO:0000256" key="2">
    <source>
        <dbReference type="ARBA" id="ARBA00023125"/>
    </source>
</evidence>
<evidence type="ECO:0000313" key="5">
    <source>
        <dbReference type="EMBL" id="CAG5072931.1"/>
    </source>
</evidence>
<dbReference type="Gene3D" id="1.10.443.10">
    <property type="entry name" value="Intergrase catalytic core"/>
    <property type="match status" value="1"/>
</dbReference>
<protein>
    <submittedName>
        <fullName evidence="5">Tyrosine recombinase XerC</fullName>
    </submittedName>
</protein>
<dbReference type="PROSITE" id="PS51898">
    <property type="entry name" value="TYR_RECOMBINASE"/>
    <property type="match status" value="1"/>
</dbReference>
<proteinExistence type="inferred from homology"/>
<evidence type="ECO:0000256" key="3">
    <source>
        <dbReference type="ARBA" id="ARBA00023172"/>
    </source>
</evidence>
<evidence type="ECO:0000313" key="6">
    <source>
        <dbReference type="Proteomes" id="UP000679725"/>
    </source>
</evidence>
<dbReference type="PANTHER" id="PTHR30349:SF64">
    <property type="entry name" value="PROPHAGE INTEGRASE INTD-RELATED"/>
    <property type="match status" value="1"/>
</dbReference>
<dbReference type="InterPro" id="IPR002104">
    <property type="entry name" value="Integrase_catalytic"/>
</dbReference>
<dbReference type="InterPro" id="IPR035386">
    <property type="entry name" value="Arm-DNA-bind_5"/>
</dbReference>
<keyword evidence="2" id="KW-0238">DNA-binding</keyword>
<gene>
    <name evidence="5" type="primary">xerC_3</name>
    <name evidence="5" type="ORF">DYBT9623_04467</name>
</gene>